<keyword evidence="1" id="KW-0175">Coiled coil</keyword>
<feature type="coiled-coil region" evidence="1">
    <location>
        <begin position="314"/>
        <end position="343"/>
    </location>
</feature>
<dbReference type="VEuPathDB" id="FungiDB:I302_08512"/>
<feature type="compositionally biased region" description="Polar residues" evidence="2">
    <location>
        <begin position="356"/>
        <end position="367"/>
    </location>
</feature>
<dbReference type="GO" id="GO:0180022">
    <property type="term" value="C:RQC-trigger complex"/>
    <property type="evidence" value="ECO:0007669"/>
    <property type="project" value="InterPro"/>
</dbReference>
<evidence type="ECO:0000313" key="5">
    <source>
        <dbReference type="EMBL" id="WVW83207.1"/>
    </source>
</evidence>
<dbReference type="Pfam" id="PF06221">
    <property type="entry name" value="zf-C2HC5"/>
    <property type="match status" value="1"/>
</dbReference>
<dbReference type="AlphaFoldDB" id="A0A1B9FSJ3"/>
<organism evidence="4">
    <name type="scientific">Kwoniella bestiolae CBS 10118</name>
    <dbReference type="NCBI Taxonomy" id="1296100"/>
    <lineage>
        <taxon>Eukaryota</taxon>
        <taxon>Fungi</taxon>
        <taxon>Dikarya</taxon>
        <taxon>Basidiomycota</taxon>
        <taxon>Agaricomycotina</taxon>
        <taxon>Tremellomycetes</taxon>
        <taxon>Tremellales</taxon>
        <taxon>Cryptococcaceae</taxon>
        <taxon>Kwoniella</taxon>
    </lineage>
</organism>
<evidence type="ECO:0000259" key="3">
    <source>
        <dbReference type="Pfam" id="PF06221"/>
    </source>
</evidence>
<evidence type="ECO:0000256" key="1">
    <source>
        <dbReference type="SAM" id="Coils"/>
    </source>
</evidence>
<feature type="region of interest" description="Disordered" evidence="2">
    <location>
        <begin position="151"/>
        <end position="227"/>
    </location>
</feature>
<feature type="compositionally biased region" description="Polar residues" evidence="2">
    <location>
        <begin position="75"/>
        <end position="87"/>
    </location>
</feature>
<dbReference type="EMBL" id="KI894026">
    <property type="protein sequence ID" value="OCF21735.1"/>
    <property type="molecule type" value="Genomic_DNA"/>
</dbReference>
<reference evidence="5" key="2">
    <citation type="submission" date="2013-07" db="EMBL/GenBank/DDBJ databases">
        <authorList>
            <consortium name="The Broad Institute Genome Sequencing Platform"/>
            <person name="Cuomo C."/>
            <person name="Litvintseva A."/>
            <person name="Chen Y."/>
            <person name="Heitman J."/>
            <person name="Sun S."/>
            <person name="Springer D."/>
            <person name="Dromer F."/>
            <person name="Young S.K."/>
            <person name="Zeng Q."/>
            <person name="Gargeya S."/>
            <person name="Fitzgerald M."/>
            <person name="Abouelleil A."/>
            <person name="Alvarado L."/>
            <person name="Berlin A.M."/>
            <person name="Chapman S.B."/>
            <person name="Dewar J."/>
            <person name="Goldberg J."/>
            <person name="Griggs A."/>
            <person name="Gujja S."/>
            <person name="Hansen M."/>
            <person name="Howarth C."/>
            <person name="Imamovic A."/>
            <person name="Larimer J."/>
            <person name="McCowan C."/>
            <person name="Murphy C."/>
            <person name="Pearson M."/>
            <person name="Priest M."/>
            <person name="Roberts A."/>
            <person name="Saif S."/>
            <person name="Shea T."/>
            <person name="Sykes S."/>
            <person name="Wortman J."/>
            <person name="Nusbaum C."/>
            <person name="Birren B."/>
        </authorList>
    </citation>
    <scope>NUCLEOTIDE SEQUENCE</scope>
    <source>
        <strain evidence="5">CBS 10118</strain>
    </source>
</reference>
<gene>
    <name evidence="4" type="ORF">I302_08512</name>
    <name evidence="5" type="ORF">I302_105225</name>
</gene>
<dbReference type="GO" id="GO:0005634">
    <property type="term" value="C:nucleus"/>
    <property type="evidence" value="ECO:0007669"/>
    <property type="project" value="InterPro"/>
</dbReference>
<dbReference type="GO" id="GO:0072344">
    <property type="term" value="P:rescue of stalled ribosome"/>
    <property type="evidence" value="ECO:0007669"/>
    <property type="project" value="InterPro"/>
</dbReference>
<name>A0A1B9FSJ3_9TREE</name>
<feature type="domain" description="TRIP4/RQT4 C2HC5-type zinc finger" evidence="3">
    <location>
        <begin position="263"/>
        <end position="314"/>
    </location>
</feature>
<dbReference type="KEGG" id="kbi:30212911"/>
<dbReference type="GeneID" id="30212911"/>
<dbReference type="Proteomes" id="UP000092730">
    <property type="component" value="Chromosome 3"/>
</dbReference>
<keyword evidence="6" id="KW-1185">Reference proteome</keyword>
<feature type="compositionally biased region" description="Basic and acidic residues" evidence="2">
    <location>
        <begin position="217"/>
        <end position="227"/>
    </location>
</feature>
<feature type="region of interest" description="Disordered" evidence="2">
    <location>
        <begin position="65"/>
        <end position="122"/>
    </location>
</feature>
<dbReference type="OrthoDB" id="338816at2759"/>
<evidence type="ECO:0000256" key="2">
    <source>
        <dbReference type="SAM" id="MobiDB-lite"/>
    </source>
</evidence>
<feature type="compositionally biased region" description="Low complexity" evidence="2">
    <location>
        <begin position="205"/>
        <end position="215"/>
    </location>
</feature>
<evidence type="ECO:0000313" key="4">
    <source>
        <dbReference type="EMBL" id="OCF21735.1"/>
    </source>
</evidence>
<sequence length="502" mass="54311">MAPSTPPWVVKDLSSILGLDDETIKQMIIPDLESYTHEARLRVHLQDFLGPSSQSQSFITRYTSHRFPSLPTPSIPSQSLTPTSDPSSLKPKPTQNKSSKSKSPLNLSRPSSTPGSSRSTAPVATANIPEALEAAFGPGGKVYQKKDLAEDGLGGWGKSSTPRSGGGSGSHTPANVGGGPGGRVRQAGAVNIQIQEPKPRLDVPSSSGSRTSSSKGKSRDAEEKIWDKPKSREVKRLESIVDKLRVIKESNGEGKVREDNAISCFCQARVHPLSPYTPLCQSCGLTLCHLQQPYLPCPSCFNPLTTPAQTSRLILRLESEIEHQLEKEERERQAIEKERLERLAAQAGGGAFPSLPGQSPQASITTSGPGGRKVISIGSKVKGKSKITSTTYTPKPPAPSSSSTAKSKEDRVPSDIVPRLRFNPIDKARLEKELNKLSVYRRENDRPFGDMRVSEKDAQWLVYRELVVPVIREEQGLGRRKKGKAKRLGEGGREVPGAGSGV</sequence>
<feature type="compositionally biased region" description="Low complexity" evidence="2">
    <location>
        <begin position="373"/>
        <end position="393"/>
    </location>
</feature>
<evidence type="ECO:0000313" key="6">
    <source>
        <dbReference type="Proteomes" id="UP000092730"/>
    </source>
</evidence>
<dbReference type="InterPro" id="IPR009349">
    <property type="entry name" value="TRIP4/RQT4_C2HC5_Znf"/>
</dbReference>
<proteinExistence type="predicted"/>
<dbReference type="RefSeq" id="XP_019042805.1">
    <property type="nucleotide sequence ID" value="XM_019195092.1"/>
</dbReference>
<dbReference type="GO" id="GO:0008270">
    <property type="term" value="F:zinc ion binding"/>
    <property type="evidence" value="ECO:0007669"/>
    <property type="project" value="InterPro"/>
</dbReference>
<reference evidence="4" key="1">
    <citation type="submission" date="2013-07" db="EMBL/GenBank/DDBJ databases">
        <title>The Genome Sequence of Cryptococcus bestiolae CBS10118.</title>
        <authorList>
            <consortium name="The Broad Institute Genome Sequencing Platform"/>
            <person name="Cuomo C."/>
            <person name="Litvintseva A."/>
            <person name="Chen Y."/>
            <person name="Heitman J."/>
            <person name="Sun S."/>
            <person name="Springer D."/>
            <person name="Dromer F."/>
            <person name="Young S.K."/>
            <person name="Zeng Q."/>
            <person name="Gargeya S."/>
            <person name="Fitzgerald M."/>
            <person name="Abouelleil A."/>
            <person name="Alvarado L."/>
            <person name="Berlin A.M."/>
            <person name="Chapman S.B."/>
            <person name="Dewar J."/>
            <person name="Goldberg J."/>
            <person name="Griggs A."/>
            <person name="Gujja S."/>
            <person name="Hansen M."/>
            <person name="Howarth C."/>
            <person name="Imamovic A."/>
            <person name="Larimer J."/>
            <person name="McCowan C."/>
            <person name="Murphy C."/>
            <person name="Pearson M."/>
            <person name="Priest M."/>
            <person name="Roberts A."/>
            <person name="Saif S."/>
            <person name="Shea T."/>
            <person name="Sykes S."/>
            <person name="Wortman J."/>
            <person name="Nusbaum C."/>
            <person name="Birren B."/>
        </authorList>
    </citation>
    <scope>NUCLEOTIDE SEQUENCE [LARGE SCALE GENOMIC DNA]</scope>
    <source>
        <strain evidence="4">CBS 10118</strain>
    </source>
</reference>
<dbReference type="STRING" id="1296100.A0A1B9FSJ3"/>
<feature type="region of interest" description="Disordered" evidence="2">
    <location>
        <begin position="348"/>
        <end position="415"/>
    </location>
</feature>
<accession>A0A1B9FSJ3</accession>
<feature type="compositionally biased region" description="Low complexity" evidence="2">
    <location>
        <begin position="96"/>
        <end position="120"/>
    </location>
</feature>
<protein>
    <recommendedName>
        <fullName evidence="3">TRIP4/RQT4 C2HC5-type zinc finger domain-containing protein</fullName>
    </recommendedName>
</protein>
<reference evidence="5" key="4">
    <citation type="submission" date="2024-02" db="EMBL/GenBank/DDBJ databases">
        <title>Comparative genomics of Cryptococcus and Kwoniella reveals pathogenesis evolution and contrasting modes of karyotype evolution via chromosome fusion or intercentromeric recombination.</title>
        <authorList>
            <person name="Coelho M.A."/>
            <person name="David-Palma M."/>
            <person name="Shea T."/>
            <person name="Bowers K."/>
            <person name="McGinley-Smith S."/>
            <person name="Mohammad A.W."/>
            <person name="Gnirke A."/>
            <person name="Yurkov A.M."/>
            <person name="Nowrousian M."/>
            <person name="Sun S."/>
            <person name="Cuomo C.A."/>
            <person name="Heitman J."/>
        </authorList>
    </citation>
    <scope>NUCLEOTIDE SEQUENCE</scope>
    <source>
        <strain evidence="5">CBS 10118</strain>
    </source>
</reference>
<reference evidence="4" key="3">
    <citation type="submission" date="2014-01" db="EMBL/GenBank/DDBJ databases">
        <title>Evolution of pathogenesis and genome organization in the Tremellales.</title>
        <authorList>
            <person name="Cuomo C."/>
            <person name="Litvintseva A."/>
            <person name="Heitman J."/>
            <person name="Chen Y."/>
            <person name="Sun S."/>
            <person name="Springer D."/>
            <person name="Dromer F."/>
            <person name="Young S."/>
            <person name="Zeng Q."/>
            <person name="Chapman S."/>
            <person name="Gujja S."/>
            <person name="Saif S."/>
            <person name="Birren B."/>
        </authorList>
    </citation>
    <scope>NUCLEOTIDE SEQUENCE</scope>
    <source>
        <strain evidence="4">CBS 10118</strain>
    </source>
</reference>
<feature type="region of interest" description="Disordered" evidence="2">
    <location>
        <begin position="476"/>
        <end position="502"/>
    </location>
</feature>
<dbReference type="EMBL" id="CP144543">
    <property type="protein sequence ID" value="WVW83207.1"/>
    <property type="molecule type" value="Genomic_DNA"/>
</dbReference>